<gene>
    <name evidence="5" type="primary">coaE</name>
    <name evidence="7" type="ORF">SAMN04489716_4982</name>
</gene>
<keyword evidence="4 5" id="KW-0067">ATP-binding</keyword>
<keyword evidence="5 7" id="KW-0418">Kinase</keyword>
<dbReference type="GO" id="GO:0005524">
    <property type="term" value="F:ATP binding"/>
    <property type="evidence" value="ECO:0007669"/>
    <property type="project" value="UniProtKB-UniRule"/>
</dbReference>
<dbReference type="NCBIfam" id="TIGR00152">
    <property type="entry name" value="dephospho-CoA kinase"/>
    <property type="match status" value="1"/>
</dbReference>
<evidence type="ECO:0000256" key="2">
    <source>
        <dbReference type="ARBA" id="ARBA00011058"/>
    </source>
</evidence>
<feature type="binding site" evidence="5">
    <location>
        <begin position="11"/>
        <end position="16"/>
    </location>
    <ligand>
        <name>ATP</name>
        <dbReference type="ChEBI" id="CHEBI:30616"/>
    </ligand>
</feature>
<dbReference type="GO" id="GO:0004140">
    <property type="term" value="F:dephospho-CoA kinase activity"/>
    <property type="evidence" value="ECO:0007669"/>
    <property type="project" value="UniProtKB-UniRule"/>
</dbReference>
<dbReference type="InterPro" id="IPR043519">
    <property type="entry name" value="NT_sf"/>
</dbReference>
<dbReference type="InterPro" id="IPR027417">
    <property type="entry name" value="P-loop_NTPase"/>
</dbReference>
<keyword evidence="8" id="KW-1185">Reference proteome</keyword>
<keyword evidence="5" id="KW-0808">Transferase</keyword>
<dbReference type="PROSITE" id="PS51219">
    <property type="entry name" value="DPCK"/>
    <property type="match status" value="1"/>
</dbReference>
<dbReference type="Gene3D" id="3.30.460.10">
    <property type="entry name" value="Beta Polymerase, domain 2"/>
    <property type="match status" value="1"/>
</dbReference>
<evidence type="ECO:0000256" key="4">
    <source>
        <dbReference type="ARBA" id="ARBA00022840"/>
    </source>
</evidence>
<dbReference type="Pfam" id="PF01121">
    <property type="entry name" value="CoaE"/>
    <property type="match status" value="1"/>
</dbReference>
<comment type="similarity">
    <text evidence="5">Belongs to the CoaE family.</text>
</comment>
<dbReference type="PANTHER" id="PTHR34822">
    <property type="entry name" value="GRPB DOMAIN PROTEIN (AFU_ORTHOLOGUE AFUA_1G01530)"/>
    <property type="match status" value="1"/>
</dbReference>
<keyword evidence="3 5" id="KW-0547">Nucleotide-binding</keyword>
<evidence type="ECO:0000313" key="7">
    <source>
        <dbReference type="EMBL" id="SDT62749.1"/>
    </source>
</evidence>
<dbReference type="SUPFAM" id="SSF81301">
    <property type="entry name" value="Nucleotidyltransferase"/>
    <property type="match status" value="1"/>
</dbReference>
<dbReference type="EC" id="2.7.1.24" evidence="5 6"/>
<keyword evidence="5" id="KW-0173">Coenzyme A biosynthesis</keyword>
<sequence length="394" mass="42468">MLRVGLTGGIGAGKSAVARRLADRGAVIIDADLLAREVVEPGTDGLAEIVTAFGSGVLTPEGALDRPALGREVFGDTAARRRLEKIIHPRVRARTVALTAAAAPDAVVVNDVPLLVETGLAPTYQLVIVVMADRAVRLERLTRTRGLSPAEATARIDAQTGDEQRRAAGDVLLANEDDLAGLHARVDELWRDRLVEFESNLRSGRSATKSRELRIVQPDPEWPRAADRLTARIRHGIGDRAGVHHIGSTAVPGLPAKDIIDLMIGVRTLDEADALAEPLGAAGFPQRPGTWSDHAHGIPGGTWPKRLHGCADPGYRVNLHVRVTGSPGWRFALLMRDHLRAVPEARDAYAAAKARLASEHQDRLGYAEAKEPWFEAEARAADDWAIATRWQPGS</sequence>
<proteinExistence type="inferred from homology"/>
<dbReference type="CDD" id="cd02022">
    <property type="entry name" value="DPCK"/>
    <property type="match status" value="1"/>
</dbReference>
<keyword evidence="5" id="KW-0963">Cytoplasm</keyword>
<dbReference type="Gene3D" id="3.40.50.300">
    <property type="entry name" value="P-loop containing nucleotide triphosphate hydrolases"/>
    <property type="match status" value="1"/>
</dbReference>
<comment type="subcellular location">
    <subcellularLocation>
        <location evidence="5">Cytoplasm</location>
    </subcellularLocation>
</comment>
<comment type="similarity">
    <text evidence="2">In the C-terminal section; belongs to the UPF0157 (GrpB) family.</text>
</comment>
<dbReference type="UniPathway" id="UPA00241">
    <property type="reaction ID" value="UER00356"/>
</dbReference>
<dbReference type="EMBL" id="LT629758">
    <property type="protein sequence ID" value="SDT62749.1"/>
    <property type="molecule type" value="Genomic_DNA"/>
</dbReference>
<comment type="similarity">
    <text evidence="1">In the N-terminal section; belongs to the CoaE family.</text>
</comment>
<evidence type="ECO:0000313" key="8">
    <source>
        <dbReference type="Proteomes" id="UP000198688"/>
    </source>
</evidence>
<evidence type="ECO:0000256" key="1">
    <source>
        <dbReference type="ARBA" id="ARBA00008826"/>
    </source>
</evidence>
<dbReference type="InterPro" id="IPR001977">
    <property type="entry name" value="Depp_CoAkinase"/>
</dbReference>
<comment type="catalytic activity">
    <reaction evidence="5">
        <text>3'-dephospho-CoA + ATP = ADP + CoA + H(+)</text>
        <dbReference type="Rhea" id="RHEA:18245"/>
        <dbReference type="ChEBI" id="CHEBI:15378"/>
        <dbReference type="ChEBI" id="CHEBI:30616"/>
        <dbReference type="ChEBI" id="CHEBI:57287"/>
        <dbReference type="ChEBI" id="CHEBI:57328"/>
        <dbReference type="ChEBI" id="CHEBI:456216"/>
        <dbReference type="EC" id="2.7.1.24"/>
    </reaction>
</comment>
<dbReference type="RefSeq" id="WP_092546829.1">
    <property type="nucleotide sequence ID" value="NZ_BOMJ01000008.1"/>
</dbReference>
<dbReference type="Proteomes" id="UP000198688">
    <property type="component" value="Chromosome I"/>
</dbReference>
<organism evidence="7 8">
    <name type="scientific">Actinoplanes derwentensis</name>
    <dbReference type="NCBI Taxonomy" id="113562"/>
    <lineage>
        <taxon>Bacteria</taxon>
        <taxon>Bacillati</taxon>
        <taxon>Actinomycetota</taxon>
        <taxon>Actinomycetes</taxon>
        <taxon>Micromonosporales</taxon>
        <taxon>Micromonosporaceae</taxon>
        <taxon>Actinoplanes</taxon>
    </lineage>
</organism>
<dbReference type="HAMAP" id="MF_00376">
    <property type="entry name" value="Dephospho_CoA_kinase"/>
    <property type="match status" value="1"/>
</dbReference>
<dbReference type="STRING" id="113562.SAMN04489716_4982"/>
<accession>A0A1H2BXV8</accession>
<comment type="pathway">
    <text evidence="5">Cofactor biosynthesis; coenzyme A biosynthesis; CoA from (R)-pantothenate: step 5/5.</text>
</comment>
<dbReference type="GO" id="GO:0005737">
    <property type="term" value="C:cytoplasm"/>
    <property type="evidence" value="ECO:0007669"/>
    <property type="project" value="UniProtKB-SubCell"/>
</dbReference>
<protein>
    <recommendedName>
        <fullName evidence="5 6">Dephospho-CoA kinase</fullName>
        <ecNumber evidence="5 6">2.7.1.24</ecNumber>
    </recommendedName>
    <alternativeName>
        <fullName evidence="5">Dephosphocoenzyme A kinase</fullName>
    </alternativeName>
</protein>
<dbReference type="PANTHER" id="PTHR34822:SF1">
    <property type="entry name" value="GRPB FAMILY PROTEIN"/>
    <property type="match status" value="1"/>
</dbReference>
<dbReference type="AlphaFoldDB" id="A0A1H2BXV8"/>
<evidence type="ECO:0000256" key="3">
    <source>
        <dbReference type="ARBA" id="ARBA00022741"/>
    </source>
</evidence>
<name>A0A1H2BXV8_9ACTN</name>
<dbReference type="InterPro" id="IPR007344">
    <property type="entry name" value="GrpB/CoaE"/>
</dbReference>
<dbReference type="NCBIfam" id="NF002879">
    <property type="entry name" value="PRK03333.1"/>
    <property type="match status" value="1"/>
</dbReference>
<comment type="function">
    <text evidence="5">Catalyzes the phosphorylation of the 3'-hydroxyl group of dephosphocoenzyme A to form coenzyme A.</text>
</comment>
<dbReference type="OrthoDB" id="9812943at2"/>
<dbReference type="SUPFAM" id="SSF52540">
    <property type="entry name" value="P-loop containing nucleoside triphosphate hydrolases"/>
    <property type="match status" value="1"/>
</dbReference>
<evidence type="ECO:0000256" key="6">
    <source>
        <dbReference type="NCBIfam" id="TIGR00152"/>
    </source>
</evidence>
<dbReference type="GO" id="GO:0015937">
    <property type="term" value="P:coenzyme A biosynthetic process"/>
    <property type="evidence" value="ECO:0007669"/>
    <property type="project" value="UniProtKB-UniRule"/>
</dbReference>
<reference evidence="7 8" key="1">
    <citation type="submission" date="2016-10" db="EMBL/GenBank/DDBJ databases">
        <authorList>
            <person name="de Groot N.N."/>
        </authorList>
    </citation>
    <scope>NUCLEOTIDE SEQUENCE [LARGE SCALE GENOMIC DNA]</scope>
    <source>
        <strain evidence="7 8">DSM 43941</strain>
    </source>
</reference>
<dbReference type="Pfam" id="PF04229">
    <property type="entry name" value="GrpB"/>
    <property type="match status" value="1"/>
</dbReference>
<evidence type="ECO:0000256" key="5">
    <source>
        <dbReference type="HAMAP-Rule" id="MF_00376"/>
    </source>
</evidence>